<feature type="transmembrane region" description="Helical" evidence="3">
    <location>
        <begin position="415"/>
        <end position="434"/>
    </location>
</feature>
<evidence type="ECO:0000256" key="1">
    <source>
        <dbReference type="ARBA" id="ARBA00012528"/>
    </source>
</evidence>
<dbReference type="InterPro" id="IPR050469">
    <property type="entry name" value="Diguanylate_Cyclase"/>
</dbReference>
<dbReference type="Gene3D" id="3.30.70.270">
    <property type="match status" value="1"/>
</dbReference>
<protein>
    <recommendedName>
        <fullName evidence="1">diguanylate cyclase</fullName>
        <ecNumber evidence="1">2.7.7.65</ecNumber>
    </recommendedName>
</protein>
<evidence type="ECO:0000256" key="4">
    <source>
        <dbReference type="SAM" id="SignalP"/>
    </source>
</evidence>
<dbReference type="SUPFAM" id="SSF55073">
    <property type="entry name" value="Nucleotide cyclase"/>
    <property type="match status" value="1"/>
</dbReference>
<organism evidence="6 7">
    <name type="scientific">Thalassotalea eurytherma</name>
    <dbReference type="NCBI Taxonomy" id="1144278"/>
    <lineage>
        <taxon>Bacteria</taxon>
        <taxon>Pseudomonadati</taxon>
        <taxon>Pseudomonadota</taxon>
        <taxon>Gammaproteobacteria</taxon>
        <taxon>Alteromonadales</taxon>
        <taxon>Colwelliaceae</taxon>
        <taxon>Thalassotalea</taxon>
    </lineage>
</organism>
<comment type="catalytic activity">
    <reaction evidence="2">
        <text>2 GTP = 3',3'-c-di-GMP + 2 diphosphate</text>
        <dbReference type="Rhea" id="RHEA:24898"/>
        <dbReference type="ChEBI" id="CHEBI:33019"/>
        <dbReference type="ChEBI" id="CHEBI:37565"/>
        <dbReference type="ChEBI" id="CHEBI:58805"/>
        <dbReference type="EC" id="2.7.7.65"/>
    </reaction>
</comment>
<evidence type="ECO:0000313" key="7">
    <source>
        <dbReference type="Proteomes" id="UP001157133"/>
    </source>
</evidence>
<dbReference type="PANTHER" id="PTHR45138:SF9">
    <property type="entry name" value="DIGUANYLATE CYCLASE DGCM-RELATED"/>
    <property type="match status" value="1"/>
</dbReference>
<accession>A0ABQ6GXF1</accession>
<evidence type="ECO:0000259" key="5">
    <source>
        <dbReference type="PROSITE" id="PS50887"/>
    </source>
</evidence>
<dbReference type="RefSeq" id="WP_284205935.1">
    <property type="nucleotide sequence ID" value="NZ_BSSU01000001.1"/>
</dbReference>
<evidence type="ECO:0000256" key="2">
    <source>
        <dbReference type="ARBA" id="ARBA00034247"/>
    </source>
</evidence>
<dbReference type="PROSITE" id="PS50887">
    <property type="entry name" value="GGDEF"/>
    <property type="match status" value="1"/>
</dbReference>
<keyword evidence="3" id="KW-1133">Transmembrane helix</keyword>
<dbReference type="Pfam" id="PF00990">
    <property type="entry name" value="GGDEF"/>
    <property type="match status" value="1"/>
</dbReference>
<dbReference type="InterPro" id="IPR043128">
    <property type="entry name" value="Rev_trsase/Diguanyl_cyclase"/>
</dbReference>
<dbReference type="InterPro" id="IPR029787">
    <property type="entry name" value="Nucleotide_cyclase"/>
</dbReference>
<feature type="domain" description="GGDEF" evidence="5">
    <location>
        <begin position="469"/>
        <end position="600"/>
    </location>
</feature>
<proteinExistence type="predicted"/>
<evidence type="ECO:0000256" key="3">
    <source>
        <dbReference type="SAM" id="Phobius"/>
    </source>
</evidence>
<dbReference type="PANTHER" id="PTHR45138">
    <property type="entry name" value="REGULATORY COMPONENTS OF SENSORY TRANSDUCTION SYSTEM"/>
    <property type="match status" value="1"/>
</dbReference>
<gene>
    <name evidence="6" type="ORF">theurythT_00730</name>
</gene>
<dbReference type="EC" id="2.7.7.65" evidence="1"/>
<comment type="caution">
    <text evidence="6">The sequence shown here is derived from an EMBL/GenBank/DDBJ whole genome shotgun (WGS) entry which is preliminary data.</text>
</comment>
<dbReference type="Proteomes" id="UP001157133">
    <property type="component" value="Unassembled WGS sequence"/>
</dbReference>
<evidence type="ECO:0000313" key="6">
    <source>
        <dbReference type="EMBL" id="GLX80621.1"/>
    </source>
</evidence>
<reference evidence="6 7" key="1">
    <citation type="submission" date="2023-03" db="EMBL/GenBank/DDBJ databases">
        <title>Draft genome sequence of Thalassotalea eurytherma JCM 18482T.</title>
        <authorList>
            <person name="Sawabe T."/>
        </authorList>
    </citation>
    <scope>NUCLEOTIDE SEQUENCE [LARGE SCALE GENOMIC DNA]</scope>
    <source>
        <strain evidence="6 7">JCM 18482</strain>
    </source>
</reference>
<dbReference type="SMART" id="SM00267">
    <property type="entry name" value="GGDEF"/>
    <property type="match status" value="1"/>
</dbReference>
<dbReference type="InterPro" id="IPR000160">
    <property type="entry name" value="GGDEF_dom"/>
</dbReference>
<feature type="chain" id="PRO_5046693632" description="diguanylate cyclase" evidence="4">
    <location>
        <begin position="21"/>
        <end position="600"/>
    </location>
</feature>
<name>A0ABQ6GXF1_9GAMM</name>
<keyword evidence="3" id="KW-0472">Membrane</keyword>
<feature type="signal peptide" evidence="4">
    <location>
        <begin position="1"/>
        <end position="20"/>
    </location>
</feature>
<dbReference type="EMBL" id="BSSU01000001">
    <property type="protein sequence ID" value="GLX80621.1"/>
    <property type="molecule type" value="Genomic_DNA"/>
</dbReference>
<dbReference type="NCBIfam" id="TIGR00254">
    <property type="entry name" value="GGDEF"/>
    <property type="match status" value="1"/>
</dbReference>
<keyword evidence="3" id="KW-0812">Transmembrane</keyword>
<keyword evidence="7" id="KW-1185">Reference proteome</keyword>
<keyword evidence="4" id="KW-0732">Signal</keyword>
<sequence>MFIRYCLACSLFIFSSFIQANSSLVNTVIKANYAEHYCAIGSKMSAIDQAIESQQAMSNELAWLSIGKAAYLEYCLGESSEQKALLTSVTQSSVENISSEAKSTAYTHLGDFLIEHEGRQEDACHLFYLAKGDNFQGLTYYTRHRIELMLLLYCDNQDPIDMYKKLLDKKAETEKIGDDFLSRKVLDTLYYFFIQNDEMYLATNASKELLQKYKHTFSNSELALAYYLLSIDSLLIGNFDDSKKYGDEFATLVSRHKLSNYEYLINVVYLQYYFSTQAYEKAYRYAQRLAPMLSTIQQFNETGKINIIYASVCFELNNRECVDGFINNLSTLTTKQDQDSLLLRALLLKVEAEKQGNMALLASIKTLESNWQKKLYDKQDSLLLVQINELAQASMKTQQRAQSIKASKLDVEQDVLLILLTLCGVITFSILWFLHRRQQKNALDPVTKVLSRKAGFLQFQSQGKPIEGKTHAFILFSLDNYESIKDQYGYQQADAVLKQLVIIAKKAVRRGDLIARVGNETFGIMLINSTKAIAYKVESKLTDKVNSASFFIDKNTSLKSSLLTGTSFNSDGDNGFITSFKQADETMQALAINKPALASH</sequence>